<dbReference type="HOGENOM" id="CLU_1440343_0_0_11"/>
<dbReference type="InterPro" id="IPR023845">
    <property type="entry name" value="DUF3817_TM"/>
</dbReference>
<dbReference type="eggNOG" id="ENOG5032ZYK">
    <property type="taxonomic scope" value="Bacteria"/>
</dbReference>
<evidence type="ECO:0000256" key="3">
    <source>
        <dbReference type="ARBA" id="ARBA00022692"/>
    </source>
</evidence>
<dbReference type="Proteomes" id="UP000002029">
    <property type="component" value="Chromosome"/>
</dbReference>
<evidence type="ECO:0000256" key="5">
    <source>
        <dbReference type="ARBA" id="ARBA00023136"/>
    </source>
</evidence>
<dbReference type="STRING" id="479432.Sros_5237"/>
<feature type="transmembrane region" description="Helical" evidence="6">
    <location>
        <begin position="157"/>
        <end position="174"/>
    </location>
</feature>
<dbReference type="AlphaFoldDB" id="D2BBY3"/>
<evidence type="ECO:0000313" key="8">
    <source>
        <dbReference type="EMBL" id="ACZ88006.1"/>
    </source>
</evidence>
<evidence type="ECO:0000259" key="7">
    <source>
        <dbReference type="Pfam" id="PF12823"/>
    </source>
</evidence>
<dbReference type="GO" id="GO:0005886">
    <property type="term" value="C:plasma membrane"/>
    <property type="evidence" value="ECO:0007669"/>
    <property type="project" value="UniProtKB-SubCell"/>
</dbReference>
<name>D2BBY3_STRRD</name>
<evidence type="ECO:0000313" key="9">
    <source>
        <dbReference type="Proteomes" id="UP000002029"/>
    </source>
</evidence>
<keyword evidence="3 6" id="KW-0812">Transmembrane</keyword>
<sequence length="188" mass="19991">MCSMATAPSVSAEKNIERAPAVLACGEHRAARAVTDIEDETSLSNVTAHRIVRALCSGGLPAQDVAPALLPHCPLQPVEYARYSGKKGWGMLRWFRIVAVAEACSWAGLLVGMFFKYVTAAGDLGVKVFGPIHGAMFVLYALGVMLSAREAGWSRGAVVLGLACAVPPFTSLWFERRMAARTAATQPA</sequence>
<dbReference type="KEGG" id="sro:Sros_5237"/>
<evidence type="ECO:0000256" key="6">
    <source>
        <dbReference type="SAM" id="Phobius"/>
    </source>
</evidence>
<evidence type="ECO:0000256" key="4">
    <source>
        <dbReference type="ARBA" id="ARBA00022989"/>
    </source>
</evidence>
<dbReference type="Pfam" id="PF12823">
    <property type="entry name" value="DUF3817"/>
    <property type="match status" value="1"/>
</dbReference>
<keyword evidence="5 6" id="KW-0472">Membrane</keyword>
<reference evidence="8 9" key="1">
    <citation type="journal article" date="2010" name="Stand. Genomic Sci.">
        <title>Complete genome sequence of Streptosporangium roseum type strain (NI 9100).</title>
        <authorList>
            <person name="Nolan M."/>
            <person name="Sikorski J."/>
            <person name="Jando M."/>
            <person name="Lucas S."/>
            <person name="Lapidus A."/>
            <person name="Glavina Del Rio T."/>
            <person name="Chen F."/>
            <person name="Tice H."/>
            <person name="Pitluck S."/>
            <person name="Cheng J.F."/>
            <person name="Chertkov O."/>
            <person name="Sims D."/>
            <person name="Meincke L."/>
            <person name="Brettin T."/>
            <person name="Han C."/>
            <person name="Detter J.C."/>
            <person name="Bruce D."/>
            <person name="Goodwin L."/>
            <person name="Land M."/>
            <person name="Hauser L."/>
            <person name="Chang Y.J."/>
            <person name="Jeffries C.D."/>
            <person name="Ivanova N."/>
            <person name="Mavromatis K."/>
            <person name="Mikhailova N."/>
            <person name="Chen A."/>
            <person name="Palaniappan K."/>
            <person name="Chain P."/>
            <person name="Rohde M."/>
            <person name="Goker M."/>
            <person name="Bristow J."/>
            <person name="Eisen J.A."/>
            <person name="Markowitz V."/>
            <person name="Hugenholtz P."/>
            <person name="Kyrpides N.C."/>
            <person name="Klenk H.P."/>
        </authorList>
    </citation>
    <scope>NUCLEOTIDE SEQUENCE [LARGE SCALE GENOMIC DNA]</scope>
    <source>
        <strain evidence="9">ATCC 12428 / DSM 43021 / JCM 3005 / NI 9100</strain>
    </source>
</reference>
<comment type="subcellular location">
    <subcellularLocation>
        <location evidence="1">Cell membrane</location>
        <topology evidence="1">Multi-pass membrane protein</topology>
    </subcellularLocation>
</comment>
<dbReference type="PANTHER" id="PTHR40077:SF1">
    <property type="entry name" value="MEMBRANE PROTEIN"/>
    <property type="match status" value="1"/>
</dbReference>
<dbReference type="EMBL" id="CP001814">
    <property type="protein sequence ID" value="ACZ88006.1"/>
    <property type="molecule type" value="Genomic_DNA"/>
</dbReference>
<accession>D2BBY3</accession>
<feature type="transmembrane region" description="Helical" evidence="6">
    <location>
        <begin position="124"/>
        <end position="145"/>
    </location>
</feature>
<evidence type="ECO:0000256" key="2">
    <source>
        <dbReference type="ARBA" id="ARBA00022475"/>
    </source>
</evidence>
<keyword evidence="9" id="KW-1185">Reference proteome</keyword>
<keyword evidence="4 6" id="KW-1133">Transmembrane helix</keyword>
<organism evidence="8 9">
    <name type="scientific">Streptosporangium roseum (strain ATCC 12428 / DSM 43021 / JCM 3005 / KCTC 9067 / NCIMB 10171 / NRRL 2505 / NI 9100)</name>
    <dbReference type="NCBI Taxonomy" id="479432"/>
    <lineage>
        <taxon>Bacteria</taxon>
        <taxon>Bacillati</taxon>
        <taxon>Actinomycetota</taxon>
        <taxon>Actinomycetes</taxon>
        <taxon>Streptosporangiales</taxon>
        <taxon>Streptosporangiaceae</taxon>
        <taxon>Streptosporangium</taxon>
    </lineage>
</organism>
<keyword evidence="2" id="KW-1003">Cell membrane</keyword>
<feature type="transmembrane region" description="Helical" evidence="6">
    <location>
        <begin position="94"/>
        <end position="118"/>
    </location>
</feature>
<dbReference type="NCBIfam" id="TIGR03954">
    <property type="entry name" value="integ_memb_HG"/>
    <property type="match status" value="1"/>
</dbReference>
<dbReference type="PANTHER" id="PTHR40077">
    <property type="entry name" value="MEMBRANE PROTEIN-RELATED"/>
    <property type="match status" value="1"/>
</dbReference>
<proteinExistence type="predicted"/>
<gene>
    <name evidence="8" type="ordered locus">Sros_5237</name>
</gene>
<evidence type="ECO:0000256" key="1">
    <source>
        <dbReference type="ARBA" id="ARBA00004651"/>
    </source>
</evidence>
<feature type="domain" description="DUF3817" evidence="7">
    <location>
        <begin position="92"/>
        <end position="178"/>
    </location>
</feature>
<protein>
    <recommendedName>
        <fullName evidence="7">DUF3817 domain-containing protein</fullName>
    </recommendedName>
</protein>